<dbReference type="InterPro" id="IPR001701">
    <property type="entry name" value="Glyco_hydro_9"/>
</dbReference>
<feature type="signal peptide" evidence="9">
    <location>
        <begin position="1"/>
        <end position="24"/>
    </location>
</feature>
<keyword evidence="7 8" id="KW-0624">Polysaccharide degradation</keyword>
<dbReference type="GO" id="GO:0030245">
    <property type="term" value="P:cellulose catabolic process"/>
    <property type="evidence" value="ECO:0007669"/>
    <property type="project" value="UniProtKB-KW"/>
</dbReference>
<evidence type="ECO:0000256" key="3">
    <source>
        <dbReference type="ARBA" id="ARBA00022801"/>
    </source>
</evidence>
<keyword evidence="6 8" id="KW-0326">Glycosidase</keyword>
<comment type="catalytic activity">
    <reaction evidence="1 9">
        <text>Endohydrolysis of (1-&gt;4)-beta-D-glucosidic linkages in cellulose, lichenin and cereal beta-D-glucans.</text>
        <dbReference type="EC" id="3.2.1.4"/>
    </reaction>
</comment>
<keyword evidence="11" id="KW-0472">Membrane</keyword>
<proteinExistence type="inferred from homology"/>
<comment type="caution">
    <text evidence="13">The sequence shown here is derived from an EMBL/GenBank/DDBJ whole genome shotgun (WGS) entry which is preliminary data.</text>
</comment>
<gene>
    <name evidence="13" type="ORF">FWILDA_LOCUS4527</name>
</gene>
<name>A0A9W4SJ08_9GLOM</name>
<evidence type="ECO:0000256" key="11">
    <source>
        <dbReference type="SAM" id="Phobius"/>
    </source>
</evidence>
<evidence type="ECO:0000259" key="12">
    <source>
        <dbReference type="Pfam" id="PF00759"/>
    </source>
</evidence>
<evidence type="ECO:0000256" key="2">
    <source>
        <dbReference type="ARBA" id="ARBA00007072"/>
    </source>
</evidence>
<feature type="compositionally biased region" description="Low complexity" evidence="10">
    <location>
        <begin position="590"/>
        <end position="599"/>
    </location>
</feature>
<dbReference type="EMBL" id="CAMKVN010000687">
    <property type="protein sequence ID" value="CAI2170331.1"/>
    <property type="molecule type" value="Genomic_DNA"/>
</dbReference>
<evidence type="ECO:0000256" key="7">
    <source>
        <dbReference type="ARBA" id="ARBA00023326"/>
    </source>
</evidence>
<dbReference type="InterPro" id="IPR012341">
    <property type="entry name" value="6hp_glycosidase-like_sf"/>
</dbReference>
<evidence type="ECO:0000313" key="14">
    <source>
        <dbReference type="Proteomes" id="UP001153678"/>
    </source>
</evidence>
<evidence type="ECO:0000256" key="10">
    <source>
        <dbReference type="SAM" id="MobiDB-lite"/>
    </source>
</evidence>
<feature type="region of interest" description="Disordered" evidence="10">
    <location>
        <begin position="590"/>
        <end position="611"/>
    </location>
</feature>
<dbReference type="Pfam" id="PF00759">
    <property type="entry name" value="Glyco_hydro_9"/>
    <property type="match status" value="1"/>
</dbReference>
<feature type="region of interest" description="Disordered" evidence="10">
    <location>
        <begin position="508"/>
        <end position="537"/>
    </location>
</feature>
<dbReference type="GO" id="GO:0008810">
    <property type="term" value="F:cellulase activity"/>
    <property type="evidence" value="ECO:0007669"/>
    <property type="project" value="UniProtKB-EC"/>
</dbReference>
<keyword evidence="9" id="KW-0732">Signal</keyword>
<evidence type="ECO:0000256" key="5">
    <source>
        <dbReference type="ARBA" id="ARBA00023277"/>
    </source>
</evidence>
<dbReference type="SUPFAM" id="SSF48208">
    <property type="entry name" value="Six-hairpin glycosidases"/>
    <property type="match status" value="1"/>
</dbReference>
<dbReference type="InterPro" id="IPR033126">
    <property type="entry name" value="Glyco_hydro_9_Asp/Glu_AS"/>
</dbReference>
<feature type="active site" evidence="8">
    <location>
        <position position="482"/>
    </location>
</feature>
<accession>A0A9W4SJ08</accession>
<dbReference type="PROSITE" id="PS00698">
    <property type="entry name" value="GH9_3"/>
    <property type="match status" value="1"/>
</dbReference>
<protein>
    <recommendedName>
        <fullName evidence="9">Endoglucanase</fullName>
        <ecNumber evidence="9">3.2.1.4</ecNumber>
    </recommendedName>
</protein>
<dbReference type="InterPro" id="IPR008928">
    <property type="entry name" value="6-hairpin_glycosidase_sf"/>
</dbReference>
<dbReference type="AlphaFoldDB" id="A0A9W4SJ08"/>
<evidence type="ECO:0000256" key="1">
    <source>
        <dbReference type="ARBA" id="ARBA00000966"/>
    </source>
</evidence>
<keyword evidence="14" id="KW-1185">Reference proteome</keyword>
<evidence type="ECO:0000256" key="8">
    <source>
        <dbReference type="PROSITE-ProRule" id="PRU10060"/>
    </source>
</evidence>
<evidence type="ECO:0000256" key="4">
    <source>
        <dbReference type="ARBA" id="ARBA00023001"/>
    </source>
</evidence>
<dbReference type="Gene3D" id="1.50.10.10">
    <property type="match status" value="1"/>
</dbReference>
<feature type="active site" evidence="8">
    <location>
        <position position="473"/>
    </location>
</feature>
<dbReference type="EC" id="3.2.1.4" evidence="9"/>
<feature type="domain" description="Glycoside hydrolase family 9" evidence="12">
    <location>
        <begin position="58"/>
        <end position="494"/>
    </location>
</feature>
<keyword evidence="11" id="KW-1133">Transmembrane helix</keyword>
<evidence type="ECO:0000256" key="6">
    <source>
        <dbReference type="ARBA" id="ARBA00023295"/>
    </source>
</evidence>
<feature type="compositionally biased region" description="Low complexity" evidence="10">
    <location>
        <begin position="524"/>
        <end position="533"/>
    </location>
</feature>
<keyword evidence="5 8" id="KW-0119">Carbohydrate metabolism</keyword>
<evidence type="ECO:0000256" key="9">
    <source>
        <dbReference type="RuleBase" id="RU361166"/>
    </source>
</evidence>
<feature type="transmembrane region" description="Helical" evidence="11">
    <location>
        <begin position="545"/>
        <end position="565"/>
    </location>
</feature>
<keyword evidence="4 9" id="KW-0136">Cellulose degradation</keyword>
<organism evidence="13 14">
    <name type="scientific">Funneliformis geosporum</name>
    <dbReference type="NCBI Taxonomy" id="1117311"/>
    <lineage>
        <taxon>Eukaryota</taxon>
        <taxon>Fungi</taxon>
        <taxon>Fungi incertae sedis</taxon>
        <taxon>Mucoromycota</taxon>
        <taxon>Glomeromycotina</taxon>
        <taxon>Glomeromycetes</taxon>
        <taxon>Glomerales</taxon>
        <taxon>Glomeraceae</taxon>
        <taxon>Funneliformis</taxon>
    </lineage>
</organism>
<dbReference type="Proteomes" id="UP001153678">
    <property type="component" value="Unassembled WGS sequence"/>
</dbReference>
<reference evidence="13" key="1">
    <citation type="submission" date="2022-08" db="EMBL/GenBank/DDBJ databases">
        <authorList>
            <person name="Kallberg Y."/>
            <person name="Tangrot J."/>
            <person name="Rosling A."/>
        </authorList>
    </citation>
    <scope>NUCLEOTIDE SEQUENCE</scope>
    <source>
        <strain evidence="13">Wild A</strain>
    </source>
</reference>
<comment type="similarity">
    <text evidence="2 8 9">Belongs to the glycosyl hydrolase 9 (cellulase E) family.</text>
</comment>
<feature type="chain" id="PRO_5041013485" description="Endoglucanase" evidence="9">
    <location>
        <begin position="25"/>
        <end position="611"/>
    </location>
</feature>
<sequence length="611" mass="68800">MIKKFNVGYKLISLLLCTLTIINAQETEDPPRIVTLPGPNVEGIPATTKVGTYPDSDFTKLLSYSLYFYEAQRSGILPPNNRVPWRHNSALKDGEEGFDLTGGYYDAGDYIKFTLPLSWTLSMISWGGIEWFKGYELSGQEKYLHDMVKWGTDWLIKAHSLETNELCVEVGIDKIDHNYWGSDQNIPLPRPVFKVGDDVHGTDVAAETVAAFASSSILFKDKFGELDYAKLLLTHAKRLFEFAELKPMDVYSKQVPEAILYGARRYQDKLVWASLWLYRATGEQIYLNKARQYFVLFAMKGYMQIINWAEKTCATFILFAQLTNGTNFMDELTWKSESENYLDIMINPSLLPGNRCSYTPGGLLWCTGDSEFNSLNVALNIAFVSLIYAPYATTEEKKKKYKDFANFQIMYALGENPKKHNYVVGVNPKSPQNPHHAGAHGSVNNDLLSPVKTTNILYGALIGGPGVNDDFNDDRTQYNFTEVSLDYNAPWQGLMAYQVLNYIPTIPKPKPPTNEPKKSKDIPSSNNNNVSNNDTPIVSSGRKTGIIVGTSLGAIFLIIGGLFAWKHSTILKWFGKKREEIDKIVKRNNVGNNRRNSSSIHAESNLPHHIP</sequence>
<evidence type="ECO:0000313" key="13">
    <source>
        <dbReference type="EMBL" id="CAI2170331.1"/>
    </source>
</evidence>
<dbReference type="OrthoDB" id="10257085at2759"/>
<keyword evidence="11" id="KW-0812">Transmembrane</keyword>
<keyword evidence="3 8" id="KW-0378">Hydrolase</keyword>
<dbReference type="PANTHER" id="PTHR22298">
    <property type="entry name" value="ENDO-1,4-BETA-GLUCANASE"/>
    <property type="match status" value="1"/>
</dbReference>